<sequence length="117" mass="13149">MASLARPSGKFLFYVHAPDCKEEGTFQKRLSVRPQHLELIKANIANGSIRVAGVMLTDESLHAAPEDRKMIGSTIIWEAESKEEVQKKIEADPYYLNGVWDKERIVITPMMPATPIP</sequence>
<dbReference type="InterPro" id="IPR011008">
    <property type="entry name" value="Dimeric_a/b-barrel"/>
</dbReference>
<dbReference type="Pfam" id="PF03795">
    <property type="entry name" value="YCII"/>
    <property type="match status" value="1"/>
</dbReference>
<feature type="domain" description="YCII-related" evidence="1">
    <location>
        <begin position="21"/>
        <end position="105"/>
    </location>
</feature>
<accession>A0AAW0D550</accession>
<dbReference type="AlphaFoldDB" id="A0AAW0D550"/>
<dbReference type="PANTHER" id="PTHR33606">
    <property type="entry name" value="PROTEIN YCII"/>
    <property type="match status" value="1"/>
</dbReference>
<dbReference type="Proteomes" id="UP001383192">
    <property type="component" value="Unassembled WGS sequence"/>
</dbReference>
<evidence type="ECO:0000259" key="1">
    <source>
        <dbReference type="Pfam" id="PF03795"/>
    </source>
</evidence>
<keyword evidence="3" id="KW-1185">Reference proteome</keyword>
<proteinExistence type="predicted"/>
<dbReference type="SUPFAM" id="SSF54909">
    <property type="entry name" value="Dimeric alpha+beta barrel"/>
    <property type="match status" value="1"/>
</dbReference>
<reference evidence="2 3" key="1">
    <citation type="submission" date="2024-01" db="EMBL/GenBank/DDBJ databases">
        <title>A draft genome for a cacao thread blight-causing isolate of Paramarasmius palmivorus.</title>
        <authorList>
            <person name="Baruah I.K."/>
            <person name="Bukari Y."/>
            <person name="Amoako-Attah I."/>
            <person name="Meinhardt L.W."/>
            <person name="Bailey B.A."/>
            <person name="Cohen S.P."/>
        </authorList>
    </citation>
    <scope>NUCLEOTIDE SEQUENCE [LARGE SCALE GENOMIC DNA]</scope>
    <source>
        <strain evidence="2 3">GH-12</strain>
    </source>
</reference>
<protein>
    <recommendedName>
        <fullName evidence="1">YCII-related domain-containing protein</fullName>
    </recommendedName>
</protein>
<gene>
    <name evidence="2" type="ORF">VNI00_007557</name>
</gene>
<dbReference type="Gene3D" id="3.30.70.1060">
    <property type="entry name" value="Dimeric alpha+beta barrel"/>
    <property type="match status" value="1"/>
</dbReference>
<organism evidence="2 3">
    <name type="scientific">Paramarasmius palmivorus</name>
    <dbReference type="NCBI Taxonomy" id="297713"/>
    <lineage>
        <taxon>Eukaryota</taxon>
        <taxon>Fungi</taxon>
        <taxon>Dikarya</taxon>
        <taxon>Basidiomycota</taxon>
        <taxon>Agaricomycotina</taxon>
        <taxon>Agaricomycetes</taxon>
        <taxon>Agaricomycetidae</taxon>
        <taxon>Agaricales</taxon>
        <taxon>Marasmiineae</taxon>
        <taxon>Marasmiaceae</taxon>
        <taxon>Paramarasmius</taxon>
    </lineage>
</organism>
<dbReference type="PANTHER" id="PTHR33606:SF3">
    <property type="entry name" value="PROTEIN YCII"/>
    <property type="match status" value="1"/>
</dbReference>
<evidence type="ECO:0000313" key="2">
    <source>
        <dbReference type="EMBL" id="KAK7045724.1"/>
    </source>
</evidence>
<comment type="caution">
    <text evidence="2">The sequence shown here is derived from an EMBL/GenBank/DDBJ whole genome shotgun (WGS) entry which is preliminary data.</text>
</comment>
<dbReference type="InterPro" id="IPR051807">
    <property type="entry name" value="Sec-metab_biosynth-assoc"/>
</dbReference>
<dbReference type="InterPro" id="IPR005545">
    <property type="entry name" value="YCII"/>
</dbReference>
<name>A0AAW0D550_9AGAR</name>
<evidence type="ECO:0000313" key="3">
    <source>
        <dbReference type="Proteomes" id="UP001383192"/>
    </source>
</evidence>
<dbReference type="EMBL" id="JAYKXP010000024">
    <property type="protein sequence ID" value="KAK7045724.1"/>
    <property type="molecule type" value="Genomic_DNA"/>
</dbReference>